<comment type="caution">
    <text evidence="1">The sequence shown here is derived from an EMBL/GenBank/DDBJ whole genome shotgun (WGS) entry which is preliminary data.</text>
</comment>
<dbReference type="EMBL" id="JACHMH010000001">
    <property type="protein sequence ID" value="MBB4677917.1"/>
    <property type="molecule type" value="Genomic_DNA"/>
</dbReference>
<protein>
    <submittedName>
        <fullName evidence="1">Uncharacterized protein</fullName>
    </submittedName>
</protein>
<evidence type="ECO:0000313" key="2">
    <source>
        <dbReference type="Proteomes" id="UP000533598"/>
    </source>
</evidence>
<dbReference type="RefSeq" id="WP_185003802.1">
    <property type="nucleotide sequence ID" value="NZ_BAAAUI010000044.1"/>
</dbReference>
<accession>A0A7W7FU60</accession>
<evidence type="ECO:0000313" key="1">
    <source>
        <dbReference type="EMBL" id="MBB4677917.1"/>
    </source>
</evidence>
<dbReference type="AlphaFoldDB" id="A0A7W7FU60"/>
<keyword evidence="2" id="KW-1185">Reference proteome</keyword>
<proteinExistence type="predicted"/>
<gene>
    <name evidence="1" type="ORF">HNR67_004035</name>
</gene>
<name>A0A7W7FU60_9PSEU</name>
<reference evidence="1 2" key="1">
    <citation type="submission" date="2020-08" db="EMBL/GenBank/DDBJ databases">
        <title>Sequencing the genomes of 1000 actinobacteria strains.</title>
        <authorList>
            <person name="Klenk H.-P."/>
        </authorList>
    </citation>
    <scope>NUCLEOTIDE SEQUENCE [LARGE SCALE GENOMIC DNA]</scope>
    <source>
        <strain evidence="1 2">DSM 44230</strain>
    </source>
</reference>
<organism evidence="1 2">
    <name type="scientific">Crossiella cryophila</name>
    <dbReference type="NCBI Taxonomy" id="43355"/>
    <lineage>
        <taxon>Bacteria</taxon>
        <taxon>Bacillati</taxon>
        <taxon>Actinomycetota</taxon>
        <taxon>Actinomycetes</taxon>
        <taxon>Pseudonocardiales</taxon>
        <taxon>Pseudonocardiaceae</taxon>
        <taxon>Crossiella</taxon>
    </lineage>
</organism>
<dbReference type="Proteomes" id="UP000533598">
    <property type="component" value="Unassembled WGS sequence"/>
</dbReference>
<sequence>MTSNDRLFQLLPGVYRRRDAERGDQLRALLAVITEQADLLDADLDLLYRNWFIETSQEWAVPYLGDLVGYQPLRGPGEELPPERAAALLAALAPRRDVADTIRNRRRKGNLALLEQLAADVADWPARAVQFSALLHGTTPVRLYTVDERANRGRRRRGRLADLRHGDALDRHGNDPAVRAAGLPGPFDTLSHTVRVSRPDSRYRRGGPNIPDVGLFVWRLRPYAVTKAPAYCIERAYHHYTFSILGNDLPLIAKPVPEPGGTHIAEEENVPAFLRRRAFAERLADYYGPGKSLCVYRDSPDNPVPLADVVAADLSGWKYRPQRGQVAIDPVLGRIAFASRGAPESGVWVTYHHGFSADLGGGEYHRGITKPPKHIKRYPVGPGGAERIMDAIGQWQQERAKHPQAIIEITDNGAYQEQIDIPLLPGEKLTIRAAEGRRPVVRLLDWYSNRPDALRIVGTAPMTDTDGCCPAPPEFTVDGLLITGRSVRVSGPMGPVRFRHCTLVPGWSLDEHCRPAFEEEPSLELIDTTASLALEHCVVGTIRVSQSETRTEPVRIHSTDSVIDATSSTVDAVTGPDCRPAHAVFSAIRSTVIGRTRVHQLGLVDNAILLGETCVDRLAEGCLRFSWIEPGSRTPRRHQCQPDVALADNPPEAELVTARIRPRFTSLRYGEPGYAQLALDCAEATRRAADDASEPGVFHDLFQPQRADNLRTRINEHLPAGCEAGIIFVS</sequence>